<keyword evidence="8 10" id="KW-0443">Lipid metabolism</keyword>
<evidence type="ECO:0000256" key="1">
    <source>
        <dbReference type="ARBA" id="ARBA00002056"/>
    </source>
</evidence>
<dbReference type="AlphaFoldDB" id="A0A1L3GSN9"/>
<dbReference type="KEGG" id="pef:A7E78_01370"/>
<keyword evidence="4 10" id="KW-0444">Lipid biosynthesis</keyword>
<keyword evidence="5 10" id="KW-0441">Lipid A biosynthesis</keyword>
<dbReference type="GO" id="GO:0005543">
    <property type="term" value="F:phospholipid binding"/>
    <property type="evidence" value="ECO:0007669"/>
    <property type="project" value="TreeGrafter"/>
</dbReference>
<evidence type="ECO:0000256" key="8">
    <source>
        <dbReference type="ARBA" id="ARBA00023098"/>
    </source>
</evidence>
<dbReference type="HAMAP" id="MF_00392">
    <property type="entry name" value="LpxB"/>
    <property type="match status" value="1"/>
</dbReference>
<dbReference type="InterPro" id="IPR003835">
    <property type="entry name" value="Glyco_trans_19"/>
</dbReference>
<evidence type="ECO:0000256" key="2">
    <source>
        <dbReference type="ARBA" id="ARBA00012687"/>
    </source>
</evidence>
<evidence type="ECO:0000256" key="7">
    <source>
        <dbReference type="ARBA" id="ARBA00022679"/>
    </source>
</evidence>
<dbReference type="EC" id="2.4.1.182" evidence="2 10"/>
<evidence type="ECO:0000256" key="6">
    <source>
        <dbReference type="ARBA" id="ARBA00022676"/>
    </source>
</evidence>
<gene>
    <name evidence="10" type="primary">lpxB</name>
    <name evidence="11" type="ORF">A7E78_01370</name>
</gene>
<comment type="catalytic activity">
    <reaction evidence="9 10">
        <text>a lipid X + a UDP-2-N,3-O-bis[(3R)-3-hydroxyacyl]-alpha-D-glucosamine = a lipid A disaccharide + UDP + H(+)</text>
        <dbReference type="Rhea" id="RHEA:67828"/>
        <dbReference type="ChEBI" id="CHEBI:15378"/>
        <dbReference type="ChEBI" id="CHEBI:58223"/>
        <dbReference type="ChEBI" id="CHEBI:137748"/>
        <dbReference type="ChEBI" id="CHEBI:176338"/>
        <dbReference type="ChEBI" id="CHEBI:176343"/>
        <dbReference type="EC" id="2.4.1.182"/>
    </reaction>
</comment>
<dbReference type="NCBIfam" id="TIGR00215">
    <property type="entry name" value="lpxB"/>
    <property type="match status" value="1"/>
</dbReference>
<comment type="pathway">
    <text evidence="10">Bacterial outer membrane biogenesis; LPS lipid A biosynthesis.</text>
</comment>
<reference evidence="11 12" key="1">
    <citation type="journal article" date="2017" name="Genome Announc.">
        <title>Complete Genome Sequences of Two Acetylene-Fermenting Pelobacter acetylenicus Strains.</title>
        <authorList>
            <person name="Sutton J.M."/>
            <person name="Baesman S.M."/>
            <person name="Fierst J.L."/>
            <person name="Poret-Peterson A.T."/>
            <person name="Oremland R.S."/>
            <person name="Dunlap D.S."/>
            <person name="Akob D.M."/>
        </authorList>
    </citation>
    <scope>NUCLEOTIDE SEQUENCE [LARGE SCALE GENOMIC DNA]</scope>
    <source>
        <strain evidence="11 12">SFB93</strain>
    </source>
</reference>
<sequence length="382" mass="42202">MQRRVLVVAGEASGDLHGANMIRAAKDIDPNLCFFGVGGPRMKQAGCDILLPAEELEVMGLVDVVGHLPVLWRAFKSLKKILNSPERPDVLVLIDFQEFNLLLARQARKAGVPVVFYVGPTVWAWRRGRVKRYARAVDRLAVIFPFEPAYYADEDIEVEYVGHPLLDEARATRQRDDYLQELGLDSSRPVVGIFPGSRNSELKYNLPTMLEAAERVALQLPGVQFLLPVAPSFDLEAMRQRIESCMLPILLVRGSIYDVANACDAVLTVSGTVTLQIALVGTPMAILYKTASLNYAIAKRVVNLPHIGLPNIVAGREVVREFIQDQATAETVAEELIKILTDAQYQESLQQGLGQVRQCMGDPGCSQRVAQMVSELSRSHLA</sequence>
<evidence type="ECO:0000256" key="3">
    <source>
        <dbReference type="ARBA" id="ARBA00020902"/>
    </source>
</evidence>
<evidence type="ECO:0000256" key="9">
    <source>
        <dbReference type="ARBA" id="ARBA00048975"/>
    </source>
</evidence>
<dbReference type="GO" id="GO:0016020">
    <property type="term" value="C:membrane"/>
    <property type="evidence" value="ECO:0007669"/>
    <property type="project" value="GOC"/>
</dbReference>
<evidence type="ECO:0000256" key="10">
    <source>
        <dbReference type="HAMAP-Rule" id="MF_00392"/>
    </source>
</evidence>
<evidence type="ECO:0000256" key="5">
    <source>
        <dbReference type="ARBA" id="ARBA00022556"/>
    </source>
</evidence>
<proteinExistence type="inferred from homology"/>
<protein>
    <recommendedName>
        <fullName evidence="3 10">Lipid-A-disaccharide synthase</fullName>
        <ecNumber evidence="2 10">2.4.1.182</ecNumber>
    </recommendedName>
</protein>
<evidence type="ECO:0000313" key="11">
    <source>
        <dbReference type="EMBL" id="APG28964.1"/>
    </source>
</evidence>
<keyword evidence="7 10" id="KW-0808">Transferase</keyword>
<accession>A0A1L3GSN9</accession>
<keyword evidence="12" id="KW-1185">Reference proteome</keyword>
<keyword evidence="6 10" id="KW-0328">Glycosyltransferase</keyword>
<comment type="function">
    <text evidence="1 10">Condensation of UDP-2,3-diacylglucosamine and 2,3-diacylglucosamine-1-phosphate to form lipid A disaccharide, a precursor of lipid A, a phosphorylated glycolipid that anchors the lipopolysaccharide to the outer membrane of the cell.</text>
</comment>
<organism evidence="11 12">
    <name type="scientific">Syntrophotalea acetylenivorans</name>
    <dbReference type="NCBI Taxonomy" id="1842532"/>
    <lineage>
        <taxon>Bacteria</taxon>
        <taxon>Pseudomonadati</taxon>
        <taxon>Thermodesulfobacteriota</taxon>
        <taxon>Desulfuromonadia</taxon>
        <taxon>Desulfuromonadales</taxon>
        <taxon>Syntrophotaleaceae</taxon>
        <taxon>Syntrophotalea</taxon>
    </lineage>
</organism>
<dbReference type="GO" id="GO:0009245">
    <property type="term" value="P:lipid A biosynthetic process"/>
    <property type="evidence" value="ECO:0007669"/>
    <property type="project" value="UniProtKB-UniRule"/>
</dbReference>
<dbReference type="PANTHER" id="PTHR30372:SF4">
    <property type="entry name" value="LIPID-A-DISACCHARIDE SYNTHASE, MITOCHONDRIAL-RELATED"/>
    <property type="match status" value="1"/>
</dbReference>
<dbReference type="Pfam" id="PF02684">
    <property type="entry name" value="LpxB"/>
    <property type="match status" value="1"/>
</dbReference>
<evidence type="ECO:0000313" key="12">
    <source>
        <dbReference type="Proteomes" id="UP000182517"/>
    </source>
</evidence>
<comment type="similarity">
    <text evidence="10">Belongs to the LpxB family.</text>
</comment>
<dbReference type="PANTHER" id="PTHR30372">
    <property type="entry name" value="LIPID-A-DISACCHARIDE SYNTHASE"/>
    <property type="match status" value="1"/>
</dbReference>
<dbReference type="SUPFAM" id="SSF53756">
    <property type="entry name" value="UDP-Glycosyltransferase/glycogen phosphorylase"/>
    <property type="match status" value="1"/>
</dbReference>
<dbReference type="GO" id="GO:0008915">
    <property type="term" value="F:lipid-A-disaccharide synthase activity"/>
    <property type="evidence" value="ECO:0007669"/>
    <property type="project" value="UniProtKB-UniRule"/>
</dbReference>
<name>A0A1L3GSN9_9BACT</name>
<dbReference type="STRING" id="1842532.A7E78_01370"/>
<dbReference type="Proteomes" id="UP000182517">
    <property type="component" value="Chromosome"/>
</dbReference>
<evidence type="ECO:0000256" key="4">
    <source>
        <dbReference type="ARBA" id="ARBA00022516"/>
    </source>
</evidence>
<dbReference type="EMBL" id="CP015519">
    <property type="protein sequence ID" value="APG28964.1"/>
    <property type="molecule type" value="Genomic_DNA"/>
</dbReference>
<dbReference type="UniPathway" id="UPA00973"/>